<reference evidence="2" key="1">
    <citation type="submission" date="2018-05" db="EMBL/GenBank/DDBJ databases">
        <authorList>
            <person name="Lanie J.A."/>
            <person name="Ng W.-L."/>
            <person name="Kazmierczak K.M."/>
            <person name="Andrzejewski T.M."/>
            <person name="Davidsen T.M."/>
            <person name="Wayne K.J."/>
            <person name="Tettelin H."/>
            <person name="Glass J.I."/>
            <person name="Rusch D."/>
            <person name="Podicherti R."/>
            <person name="Tsui H.-C.T."/>
            <person name="Winkler M.E."/>
        </authorList>
    </citation>
    <scope>NUCLEOTIDE SEQUENCE</scope>
</reference>
<dbReference type="GO" id="GO:0003824">
    <property type="term" value="F:catalytic activity"/>
    <property type="evidence" value="ECO:0007669"/>
    <property type="project" value="InterPro"/>
</dbReference>
<dbReference type="InterPro" id="IPR005302">
    <property type="entry name" value="MoCF_Sase_C"/>
</dbReference>
<dbReference type="PANTHER" id="PTHR36930">
    <property type="entry name" value="METAL-SULFUR CLUSTER BIOSYNTHESIS PROTEINS YUAD-RELATED"/>
    <property type="match status" value="1"/>
</dbReference>
<evidence type="ECO:0000259" key="1">
    <source>
        <dbReference type="PROSITE" id="PS51340"/>
    </source>
</evidence>
<protein>
    <recommendedName>
        <fullName evidence="1">MOSC domain-containing protein</fullName>
    </recommendedName>
</protein>
<dbReference type="SUPFAM" id="SSF50800">
    <property type="entry name" value="PK beta-barrel domain-like"/>
    <property type="match status" value="1"/>
</dbReference>
<sequence length="196" mass="21160">MKKFIGKTMAGKVVSVHMGNNEDLSKDTRGSLTAEIGGFAGDKHQGLTRKAWKGDWESAGTVRRNERQWSGVSVEELAHITERLTLTEPLSPDTLGANLCVEGIPEFSLLPKGTKLLFPSGAVLLVEGYNPPCAEMGAQIMSKHVTRSGEPLTTTAWLRLAVGRRGVVGIVDVPGVIKAGDEVEVRVYEEPAIRLL</sequence>
<feature type="domain" description="MOSC" evidence="1">
    <location>
        <begin position="26"/>
        <end position="186"/>
    </location>
</feature>
<dbReference type="GO" id="GO:0030151">
    <property type="term" value="F:molybdenum ion binding"/>
    <property type="evidence" value="ECO:0007669"/>
    <property type="project" value="InterPro"/>
</dbReference>
<dbReference type="InterPro" id="IPR052716">
    <property type="entry name" value="MOSC_domain"/>
</dbReference>
<organism evidence="2">
    <name type="scientific">marine metagenome</name>
    <dbReference type="NCBI Taxonomy" id="408172"/>
    <lineage>
        <taxon>unclassified sequences</taxon>
        <taxon>metagenomes</taxon>
        <taxon>ecological metagenomes</taxon>
    </lineage>
</organism>
<dbReference type="AlphaFoldDB" id="A0A381TNS7"/>
<name>A0A381TNS7_9ZZZZ</name>
<dbReference type="Pfam" id="PF03473">
    <property type="entry name" value="MOSC"/>
    <property type="match status" value="1"/>
</dbReference>
<dbReference type="Gene3D" id="2.40.33.20">
    <property type="entry name" value="PK beta-barrel domain-like"/>
    <property type="match status" value="1"/>
</dbReference>
<gene>
    <name evidence="2" type="ORF">METZ01_LOCUS70580</name>
</gene>
<dbReference type="EMBL" id="UINC01004907">
    <property type="protein sequence ID" value="SVA17726.1"/>
    <property type="molecule type" value="Genomic_DNA"/>
</dbReference>
<proteinExistence type="predicted"/>
<dbReference type="PANTHER" id="PTHR36930:SF1">
    <property type="entry name" value="MOSC DOMAIN-CONTAINING PROTEIN"/>
    <property type="match status" value="1"/>
</dbReference>
<dbReference type="PROSITE" id="PS51340">
    <property type="entry name" value="MOSC"/>
    <property type="match status" value="1"/>
</dbReference>
<accession>A0A381TNS7</accession>
<dbReference type="InterPro" id="IPR011037">
    <property type="entry name" value="Pyrv_Knase-like_insert_dom_sf"/>
</dbReference>
<evidence type="ECO:0000313" key="2">
    <source>
        <dbReference type="EMBL" id="SVA17726.1"/>
    </source>
</evidence>
<dbReference type="GO" id="GO:0030170">
    <property type="term" value="F:pyridoxal phosphate binding"/>
    <property type="evidence" value="ECO:0007669"/>
    <property type="project" value="InterPro"/>
</dbReference>